<evidence type="ECO:0000313" key="10">
    <source>
        <dbReference type="Ensembl" id="ENSHHUP00000023743.1"/>
    </source>
</evidence>
<dbReference type="STRING" id="62062.ENSHHUP00000023743"/>
<dbReference type="Proteomes" id="UP000314982">
    <property type="component" value="Unassembled WGS sequence"/>
</dbReference>
<proteinExistence type="inferred from homology"/>
<feature type="transmembrane region" description="Helical" evidence="9">
    <location>
        <begin position="116"/>
        <end position="133"/>
    </location>
</feature>
<dbReference type="GO" id="GO:1904680">
    <property type="term" value="F:peptide transmembrane transporter activity"/>
    <property type="evidence" value="ECO:0007669"/>
    <property type="project" value="InterPro"/>
</dbReference>
<dbReference type="InterPro" id="IPR036259">
    <property type="entry name" value="MFS_trans_sf"/>
</dbReference>
<dbReference type="InterPro" id="IPR018456">
    <property type="entry name" value="PTR2_symporter_CS"/>
</dbReference>
<keyword evidence="2 8" id="KW-0813">Transport</keyword>
<dbReference type="Gene3D" id="1.20.1250.20">
    <property type="entry name" value="MFS general substrate transporter like domains"/>
    <property type="match status" value="1"/>
</dbReference>
<evidence type="ECO:0000256" key="9">
    <source>
        <dbReference type="SAM" id="Phobius"/>
    </source>
</evidence>
<accession>A0A4W5LD14</accession>
<evidence type="ECO:0000256" key="8">
    <source>
        <dbReference type="RuleBase" id="RU003755"/>
    </source>
</evidence>
<dbReference type="SUPFAM" id="SSF103473">
    <property type="entry name" value="MFS general substrate transporter"/>
    <property type="match status" value="1"/>
</dbReference>
<evidence type="ECO:0000256" key="1">
    <source>
        <dbReference type="ARBA" id="ARBA00004651"/>
    </source>
</evidence>
<dbReference type="NCBIfam" id="TIGR00924">
    <property type="entry name" value="yjdL_sub1_fam"/>
    <property type="match status" value="1"/>
</dbReference>
<sequence>NSIFEKNDHDTKLVASANEDMRITYDQYNKNKNQHMKSKHPKGLLFLFFTEMWERFGYYLIIGIFVLYMIDPASTGGLAFSDKYADDIFGTYIALTYLTPFLGGFLADRVLGYFKAIYLGGFLMALGYIGLGFHDITSFYVSMGLIIVGNGFFKPSISTLVGNLYSTEEYKAYKDAGYNIFYMGINIGAFICNIIAAFMRNQYGWGAAFITADLLVHYLLFLRLGCCSGRCSNKMGQLLQDGQIIIQTDK</sequence>
<dbReference type="InterPro" id="IPR005279">
    <property type="entry name" value="Dipep/tripep_permease"/>
</dbReference>
<evidence type="ECO:0000256" key="5">
    <source>
        <dbReference type="ARBA" id="ARBA00022847"/>
    </source>
</evidence>
<organism evidence="10 11">
    <name type="scientific">Hucho hucho</name>
    <name type="common">huchen</name>
    <dbReference type="NCBI Taxonomy" id="62062"/>
    <lineage>
        <taxon>Eukaryota</taxon>
        <taxon>Metazoa</taxon>
        <taxon>Chordata</taxon>
        <taxon>Craniata</taxon>
        <taxon>Vertebrata</taxon>
        <taxon>Euteleostomi</taxon>
        <taxon>Actinopterygii</taxon>
        <taxon>Neopterygii</taxon>
        <taxon>Teleostei</taxon>
        <taxon>Protacanthopterygii</taxon>
        <taxon>Salmoniformes</taxon>
        <taxon>Salmonidae</taxon>
        <taxon>Salmoninae</taxon>
        <taxon>Hucho</taxon>
    </lineage>
</organism>
<reference evidence="10" key="3">
    <citation type="submission" date="2025-09" db="UniProtKB">
        <authorList>
            <consortium name="Ensembl"/>
        </authorList>
    </citation>
    <scope>IDENTIFICATION</scope>
</reference>
<reference evidence="11" key="1">
    <citation type="submission" date="2018-06" db="EMBL/GenBank/DDBJ databases">
        <title>Genome assembly of Danube salmon.</title>
        <authorList>
            <person name="Macqueen D.J."/>
            <person name="Gundappa M.K."/>
        </authorList>
    </citation>
    <scope>NUCLEOTIDE SEQUENCE [LARGE SCALE GENOMIC DNA]</scope>
</reference>
<evidence type="ECO:0000256" key="3">
    <source>
        <dbReference type="ARBA" id="ARBA00022475"/>
    </source>
</evidence>
<keyword evidence="4 8" id="KW-0812">Transmembrane</keyword>
<evidence type="ECO:0008006" key="12">
    <source>
        <dbReference type="Google" id="ProtNLM"/>
    </source>
</evidence>
<comment type="similarity">
    <text evidence="8">Belongs to the major facilitator superfamily. Proton-dependent oligopeptide transporter (POT/PTR) (TC 2.A.17) family.</text>
</comment>
<keyword evidence="6 9" id="KW-1133">Transmembrane helix</keyword>
<dbReference type="GeneTree" id="ENSGT00940000165486"/>
<dbReference type="PROSITE" id="PS01023">
    <property type="entry name" value="PTR2_2"/>
    <property type="match status" value="1"/>
</dbReference>
<feature type="transmembrane region" description="Helical" evidence="9">
    <location>
        <begin position="139"/>
        <end position="165"/>
    </location>
</feature>
<evidence type="ECO:0000256" key="4">
    <source>
        <dbReference type="ARBA" id="ARBA00022692"/>
    </source>
</evidence>
<feature type="transmembrane region" description="Helical" evidence="9">
    <location>
        <begin position="88"/>
        <end position="107"/>
    </location>
</feature>
<dbReference type="Ensembl" id="ENSHHUT00000024637.1">
    <property type="protein sequence ID" value="ENSHHUP00000023743.1"/>
    <property type="gene ID" value="ENSHHUG00000014886.1"/>
</dbReference>
<feature type="transmembrane region" description="Helical" evidence="9">
    <location>
        <begin position="177"/>
        <end position="199"/>
    </location>
</feature>
<evidence type="ECO:0000313" key="11">
    <source>
        <dbReference type="Proteomes" id="UP000314982"/>
    </source>
</evidence>
<keyword evidence="5" id="KW-0769">Symport</keyword>
<comment type="subcellular location">
    <subcellularLocation>
        <location evidence="1">Cell membrane</location>
        <topology evidence="1">Multi-pass membrane protein</topology>
    </subcellularLocation>
    <subcellularLocation>
        <location evidence="8">Membrane</location>
        <topology evidence="8">Multi-pass membrane protein</topology>
    </subcellularLocation>
</comment>
<dbReference type="Pfam" id="PF00854">
    <property type="entry name" value="PTR2"/>
    <property type="match status" value="1"/>
</dbReference>
<keyword evidence="11" id="KW-1185">Reference proteome</keyword>
<name>A0A4W5LD14_9TELE</name>
<reference evidence="10" key="2">
    <citation type="submission" date="2025-08" db="UniProtKB">
        <authorList>
            <consortium name="Ensembl"/>
        </authorList>
    </citation>
    <scope>IDENTIFICATION</scope>
</reference>
<keyword evidence="7 9" id="KW-0472">Membrane</keyword>
<dbReference type="AlphaFoldDB" id="A0A4W5LD14"/>
<dbReference type="PROSITE" id="PS01022">
    <property type="entry name" value="PTR2_1"/>
    <property type="match status" value="1"/>
</dbReference>
<dbReference type="InterPro" id="IPR050171">
    <property type="entry name" value="MFS_Transporters"/>
</dbReference>
<dbReference type="PANTHER" id="PTHR23517:SF15">
    <property type="entry name" value="PROTON-DEPENDENT OLIGOPEPTIDE FAMILY TRANSPORT PROTEIN"/>
    <property type="match status" value="1"/>
</dbReference>
<evidence type="ECO:0000256" key="2">
    <source>
        <dbReference type="ARBA" id="ARBA00022448"/>
    </source>
</evidence>
<feature type="transmembrane region" description="Helical" evidence="9">
    <location>
        <begin position="205"/>
        <end position="225"/>
    </location>
</feature>
<dbReference type="InterPro" id="IPR000109">
    <property type="entry name" value="POT_fam"/>
</dbReference>
<dbReference type="GO" id="GO:0005886">
    <property type="term" value="C:plasma membrane"/>
    <property type="evidence" value="ECO:0007669"/>
    <property type="project" value="UniProtKB-SubCell"/>
</dbReference>
<feature type="transmembrane region" description="Helical" evidence="9">
    <location>
        <begin position="44"/>
        <end position="68"/>
    </location>
</feature>
<dbReference type="GO" id="GO:0006857">
    <property type="term" value="P:oligopeptide transport"/>
    <property type="evidence" value="ECO:0007669"/>
    <property type="project" value="InterPro"/>
</dbReference>
<dbReference type="GO" id="GO:0015293">
    <property type="term" value="F:symporter activity"/>
    <property type="evidence" value="ECO:0007669"/>
    <property type="project" value="UniProtKB-KW"/>
</dbReference>
<protein>
    <recommendedName>
        <fullName evidence="12">MFS transporter</fullName>
    </recommendedName>
</protein>
<keyword evidence="3" id="KW-1003">Cell membrane</keyword>
<dbReference type="PANTHER" id="PTHR23517">
    <property type="entry name" value="RESISTANCE PROTEIN MDTM, PUTATIVE-RELATED-RELATED"/>
    <property type="match status" value="1"/>
</dbReference>
<evidence type="ECO:0000256" key="7">
    <source>
        <dbReference type="ARBA" id="ARBA00023136"/>
    </source>
</evidence>
<evidence type="ECO:0000256" key="6">
    <source>
        <dbReference type="ARBA" id="ARBA00022989"/>
    </source>
</evidence>